<feature type="domain" description="Beta-lactamase class A catalytic" evidence="8">
    <location>
        <begin position="42"/>
        <end position="257"/>
    </location>
</feature>
<evidence type="ECO:0000256" key="2">
    <source>
        <dbReference type="ARBA" id="ARBA00009009"/>
    </source>
</evidence>
<dbReference type="InterPro" id="IPR000871">
    <property type="entry name" value="Beta-lactam_class-A"/>
</dbReference>
<evidence type="ECO:0000256" key="7">
    <source>
        <dbReference type="SAM" id="SignalP"/>
    </source>
</evidence>
<evidence type="ECO:0000256" key="6">
    <source>
        <dbReference type="RuleBase" id="RU361140"/>
    </source>
</evidence>
<proteinExistence type="inferred from homology"/>
<evidence type="ECO:0000259" key="8">
    <source>
        <dbReference type="Pfam" id="PF13354"/>
    </source>
</evidence>
<dbReference type="EC" id="3.5.2.6" evidence="3 6"/>
<name>A0A2N7CAE4_VIBSP</name>
<keyword evidence="4 6" id="KW-0378">Hydrolase</keyword>
<dbReference type="PRINTS" id="PR00118">
    <property type="entry name" value="BLACTAMASEA"/>
</dbReference>
<organism evidence="9 10">
    <name type="scientific">Vibrio splendidus</name>
    <dbReference type="NCBI Taxonomy" id="29497"/>
    <lineage>
        <taxon>Bacteria</taxon>
        <taxon>Pseudomonadati</taxon>
        <taxon>Pseudomonadota</taxon>
        <taxon>Gammaproteobacteria</taxon>
        <taxon>Vibrionales</taxon>
        <taxon>Vibrionaceae</taxon>
        <taxon>Vibrio</taxon>
    </lineage>
</organism>
<evidence type="ECO:0000313" key="9">
    <source>
        <dbReference type="EMBL" id="PMF18537.1"/>
    </source>
</evidence>
<sequence length="287" mass="31645">MKKYTSLALVLLSAFFSTSSLSHSLDPESIEQIESRVSARIGVAVYDSATEQTWSYKGDERFPMMSTFKTLACANLLYDHENEGLYLESKVGVKSDELIAWSPMTKAFVGKEISLTGACAATMEMSDNTAANIVLAGIDGPNGLTEFLRSIGDRETRLDHIEPDLNHARPGDERDTTTPNTMVKTLNELVYGNVLSEESKAQLKTWMMDNKVSDGMIRSILPDGWNIADRSGAGAYGSRAITAIVWSETRAPLIISISLTETQLTIQERDTVINEIGQLIFDAYRVQ</sequence>
<comment type="similarity">
    <text evidence="2 6">Belongs to the class-A beta-lactamase family.</text>
</comment>
<dbReference type="PROSITE" id="PS00146">
    <property type="entry name" value="BETA_LACTAMASE_A"/>
    <property type="match status" value="1"/>
</dbReference>
<comment type="catalytic activity">
    <reaction evidence="1 6">
        <text>a beta-lactam + H2O = a substituted beta-amino acid</text>
        <dbReference type="Rhea" id="RHEA:20401"/>
        <dbReference type="ChEBI" id="CHEBI:15377"/>
        <dbReference type="ChEBI" id="CHEBI:35627"/>
        <dbReference type="ChEBI" id="CHEBI:140347"/>
        <dbReference type="EC" id="3.5.2.6"/>
    </reaction>
</comment>
<dbReference type="Pfam" id="PF13354">
    <property type="entry name" value="Beta-lactamase2"/>
    <property type="match status" value="1"/>
</dbReference>
<dbReference type="AlphaFoldDB" id="A0A2N7CAE4"/>
<dbReference type="PANTHER" id="PTHR35333:SF3">
    <property type="entry name" value="BETA-LACTAMASE-TYPE TRANSPEPTIDASE FOLD CONTAINING PROTEIN"/>
    <property type="match status" value="1"/>
</dbReference>
<feature type="signal peptide" evidence="7">
    <location>
        <begin position="1"/>
        <end position="22"/>
    </location>
</feature>
<feature type="chain" id="PRO_5014963826" description="Beta-lactamase" evidence="7">
    <location>
        <begin position="23"/>
        <end position="287"/>
    </location>
</feature>
<evidence type="ECO:0000256" key="4">
    <source>
        <dbReference type="ARBA" id="ARBA00022801"/>
    </source>
</evidence>
<reference evidence="10" key="1">
    <citation type="submission" date="2016-07" db="EMBL/GenBank/DDBJ databases">
        <title>Nontailed viruses are major unrecognized killers of bacteria in the ocean.</title>
        <authorList>
            <person name="Kauffman K."/>
            <person name="Hussain F."/>
            <person name="Yang J."/>
            <person name="Arevalo P."/>
            <person name="Brown J."/>
            <person name="Cutler M."/>
            <person name="Kelly L."/>
            <person name="Polz M.F."/>
        </authorList>
    </citation>
    <scope>NUCLEOTIDE SEQUENCE [LARGE SCALE GENOMIC DNA]</scope>
    <source>
        <strain evidence="10">10N.286.54.F3</strain>
    </source>
</reference>
<evidence type="ECO:0000256" key="3">
    <source>
        <dbReference type="ARBA" id="ARBA00012865"/>
    </source>
</evidence>
<dbReference type="GO" id="GO:0030655">
    <property type="term" value="P:beta-lactam antibiotic catabolic process"/>
    <property type="evidence" value="ECO:0007669"/>
    <property type="project" value="InterPro"/>
</dbReference>
<dbReference type="PANTHER" id="PTHR35333">
    <property type="entry name" value="BETA-LACTAMASE"/>
    <property type="match status" value="1"/>
</dbReference>
<dbReference type="Gene3D" id="3.40.710.10">
    <property type="entry name" value="DD-peptidase/beta-lactamase superfamily"/>
    <property type="match status" value="1"/>
</dbReference>
<dbReference type="InterPro" id="IPR023650">
    <property type="entry name" value="Beta-lactam_class-A_AS"/>
</dbReference>
<comment type="caution">
    <text evidence="9">The sequence shown here is derived from an EMBL/GenBank/DDBJ whole genome shotgun (WGS) entry which is preliminary data.</text>
</comment>
<evidence type="ECO:0000256" key="5">
    <source>
        <dbReference type="ARBA" id="ARBA00023251"/>
    </source>
</evidence>
<dbReference type="InterPro" id="IPR045155">
    <property type="entry name" value="Beta-lactam_cat"/>
</dbReference>
<gene>
    <name evidence="9" type="ORF">BCV19_15780</name>
</gene>
<protein>
    <recommendedName>
        <fullName evidence="3 6">Beta-lactamase</fullName>
        <ecNumber evidence="3 6">3.5.2.6</ecNumber>
    </recommendedName>
</protein>
<dbReference type="GO" id="GO:0008800">
    <property type="term" value="F:beta-lactamase activity"/>
    <property type="evidence" value="ECO:0007669"/>
    <property type="project" value="UniProtKB-UniRule"/>
</dbReference>
<dbReference type="NCBIfam" id="NF033103">
    <property type="entry name" value="bla_class_A"/>
    <property type="match status" value="1"/>
</dbReference>
<dbReference type="RefSeq" id="WP_102483057.1">
    <property type="nucleotide sequence ID" value="NZ_MCSW01000205.1"/>
</dbReference>
<accession>A0A2N7CAE4</accession>
<dbReference type="EMBL" id="MCSW01000205">
    <property type="protein sequence ID" value="PMF18537.1"/>
    <property type="molecule type" value="Genomic_DNA"/>
</dbReference>
<evidence type="ECO:0000313" key="10">
    <source>
        <dbReference type="Proteomes" id="UP000235405"/>
    </source>
</evidence>
<keyword evidence="7" id="KW-0732">Signal</keyword>
<evidence type="ECO:0000256" key="1">
    <source>
        <dbReference type="ARBA" id="ARBA00001526"/>
    </source>
</evidence>
<dbReference type="GO" id="GO:0046677">
    <property type="term" value="P:response to antibiotic"/>
    <property type="evidence" value="ECO:0007669"/>
    <property type="project" value="UniProtKB-UniRule"/>
</dbReference>
<dbReference type="Proteomes" id="UP000235405">
    <property type="component" value="Unassembled WGS sequence"/>
</dbReference>
<keyword evidence="5 6" id="KW-0046">Antibiotic resistance</keyword>
<dbReference type="InterPro" id="IPR012338">
    <property type="entry name" value="Beta-lactam/transpept-like"/>
</dbReference>
<dbReference type="SUPFAM" id="SSF56601">
    <property type="entry name" value="beta-lactamase/transpeptidase-like"/>
    <property type="match status" value="1"/>
</dbReference>